<evidence type="ECO:0000256" key="7">
    <source>
        <dbReference type="ARBA" id="ARBA00013053"/>
    </source>
</evidence>
<evidence type="ECO:0000256" key="8">
    <source>
        <dbReference type="ARBA" id="ARBA00022576"/>
    </source>
</evidence>
<dbReference type="UniPathway" id="UPA00047">
    <property type="reaction ID" value="UER00058"/>
</dbReference>
<protein>
    <recommendedName>
        <fullName evidence="7">branched-chain-amino-acid transaminase</fullName>
        <ecNumber evidence="7">2.6.1.42</ecNumber>
    </recommendedName>
</protein>
<evidence type="ECO:0000256" key="9">
    <source>
        <dbReference type="ARBA" id="ARBA00022679"/>
    </source>
</evidence>
<comment type="function">
    <text evidence="2">Acts on leucine, isoleucine and valine.</text>
</comment>
<dbReference type="InterPro" id="IPR043132">
    <property type="entry name" value="BCAT-like_C"/>
</dbReference>
<sequence length="369" mass="39614">MTTDKENKGSRFESMCVPGSLEPADLASLDWSKLGFSVTVTPYMGGSVAGPDGVFEPCAVVKTGVLRVPPQACALNYGQSIFEGMKARRGVDGKIRLFRPEANAARFARSAERFMMPAVPQDLFIETVTKVVKANRDYIPPAEKGSLYIRPVLFGIGKTLQPAPADTTMFVVYVQPVGVYFKGMATISIKADDTFQRAAARGTGWVKAAGNYAPCFLPAYEAKHEGFSDVLYLDHDGVNVEEVGSANFAMVKGGKLYVADSPSILKGITRDSVMRIAMEMLGIEVVFAPLELERVLGLGKYASEGPADEAFCTGTAAAISPIGSMKWKGQSYTFGGGAIGPITQKLFDAIDGIQTGRRPDPYGWTVVVE</sequence>
<dbReference type="Gene3D" id="3.20.10.10">
    <property type="entry name" value="D-amino Acid Aminotransferase, subunit A, domain 2"/>
    <property type="match status" value="1"/>
</dbReference>
<comment type="catalytic activity">
    <reaction evidence="12">
        <text>L-isoleucine + 2-oxoglutarate = (S)-3-methyl-2-oxopentanoate + L-glutamate</text>
        <dbReference type="Rhea" id="RHEA:24801"/>
        <dbReference type="ChEBI" id="CHEBI:16810"/>
        <dbReference type="ChEBI" id="CHEBI:29985"/>
        <dbReference type="ChEBI" id="CHEBI:35146"/>
        <dbReference type="ChEBI" id="CHEBI:58045"/>
        <dbReference type="EC" id="2.6.1.42"/>
    </reaction>
</comment>
<reference evidence="15" key="1">
    <citation type="submission" date="2017-02" db="EMBL/GenBank/DDBJ databases">
        <authorList>
            <person name="Regsiter A."/>
            <person name="William W."/>
        </authorList>
    </citation>
    <scope>NUCLEOTIDE SEQUENCE</scope>
    <source>
        <strain evidence="15">Bib</strain>
    </source>
</reference>
<dbReference type="NCBIfam" id="TIGR01123">
    <property type="entry name" value="ilvE_II"/>
    <property type="match status" value="1"/>
</dbReference>
<dbReference type="NCBIfam" id="NF009897">
    <property type="entry name" value="PRK13357.1"/>
    <property type="match status" value="1"/>
</dbReference>
<dbReference type="GO" id="GO:0052656">
    <property type="term" value="F:L-isoleucine-2-oxoglutarate transaminase activity"/>
    <property type="evidence" value="ECO:0007669"/>
    <property type="project" value="RHEA"/>
</dbReference>
<evidence type="ECO:0000256" key="4">
    <source>
        <dbReference type="ARBA" id="ARBA00004931"/>
    </source>
</evidence>
<evidence type="ECO:0000256" key="5">
    <source>
        <dbReference type="ARBA" id="ARBA00005072"/>
    </source>
</evidence>
<dbReference type="UniPathway" id="UPA00049">
    <property type="reaction ID" value="UER00062"/>
</dbReference>
<evidence type="ECO:0000256" key="11">
    <source>
        <dbReference type="ARBA" id="ARBA00048212"/>
    </source>
</evidence>
<dbReference type="SUPFAM" id="SSF56752">
    <property type="entry name" value="D-aminoacid aminotransferase-like PLP-dependent enzymes"/>
    <property type="match status" value="1"/>
</dbReference>
<accession>A0A3P3XGW2</accession>
<dbReference type="GO" id="GO:0052655">
    <property type="term" value="F:L-valine-2-oxoglutarate transaminase activity"/>
    <property type="evidence" value="ECO:0007669"/>
    <property type="project" value="RHEA"/>
</dbReference>
<dbReference type="UniPathway" id="UPA00048">
    <property type="reaction ID" value="UER00073"/>
</dbReference>
<keyword evidence="10" id="KW-0663">Pyridoxal phosphate</keyword>
<dbReference type="PANTHER" id="PTHR42825">
    <property type="entry name" value="AMINO ACID AMINOTRANSFERASE"/>
    <property type="match status" value="1"/>
</dbReference>
<dbReference type="InterPro" id="IPR033939">
    <property type="entry name" value="BCAT_family"/>
</dbReference>
<dbReference type="GO" id="GO:0052654">
    <property type="term" value="F:L-leucine-2-oxoglutarate transaminase activity"/>
    <property type="evidence" value="ECO:0007669"/>
    <property type="project" value="RHEA"/>
</dbReference>
<comment type="catalytic activity">
    <reaction evidence="13">
        <text>L-leucine + 2-oxoglutarate = 4-methyl-2-oxopentanoate + L-glutamate</text>
        <dbReference type="Rhea" id="RHEA:18321"/>
        <dbReference type="ChEBI" id="CHEBI:16810"/>
        <dbReference type="ChEBI" id="CHEBI:17865"/>
        <dbReference type="ChEBI" id="CHEBI:29985"/>
        <dbReference type="ChEBI" id="CHEBI:57427"/>
        <dbReference type="EC" id="2.6.1.42"/>
    </reaction>
</comment>
<comment type="similarity">
    <text evidence="6">Belongs to the class-IV pyridoxal-phosphate-dependent aminotransferase family.</text>
</comment>
<evidence type="ECO:0000256" key="6">
    <source>
        <dbReference type="ARBA" id="ARBA00009320"/>
    </source>
</evidence>
<organism evidence="15">
    <name type="scientific">uncultured spirochete</name>
    <dbReference type="NCBI Taxonomy" id="156406"/>
    <lineage>
        <taxon>Bacteria</taxon>
        <taxon>Pseudomonadati</taxon>
        <taxon>Spirochaetota</taxon>
        <taxon>Spirochaetia</taxon>
        <taxon>Spirochaetales</taxon>
        <taxon>environmental samples</taxon>
    </lineage>
</organism>
<keyword evidence="9 15" id="KW-0808">Transferase</keyword>
<evidence type="ECO:0000256" key="14">
    <source>
        <dbReference type="PIRSR" id="PIRSR006468-1"/>
    </source>
</evidence>
<name>A0A3P3XGW2_9SPIR</name>
<dbReference type="PIRSF" id="PIRSF006468">
    <property type="entry name" value="BCAT1"/>
    <property type="match status" value="1"/>
</dbReference>
<dbReference type="InterPro" id="IPR043131">
    <property type="entry name" value="BCAT-like_N"/>
</dbReference>
<evidence type="ECO:0000256" key="2">
    <source>
        <dbReference type="ARBA" id="ARBA00003109"/>
    </source>
</evidence>
<gene>
    <name evidence="15" type="ORF">SPIROBIBN47_200002</name>
</gene>
<dbReference type="PANTHER" id="PTHR42825:SF2">
    <property type="entry name" value="BRANCHED-CHAIN-AMINO-ACID AMINOTRANSFERASE 3, CHLOROPLASTIC-RELATED"/>
    <property type="match status" value="1"/>
</dbReference>
<evidence type="ECO:0000256" key="1">
    <source>
        <dbReference type="ARBA" id="ARBA00001933"/>
    </source>
</evidence>
<dbReference type="InterPro" id="IPR036038">
    <property type="entry name" value="Aminotransferase-like"/>
</dbReference>
<dbReference type="Pfam" id="PF01063">
    <property type="entry name" value="Aminotran_4"/>
    <property type="match status" value="1"/>
</dbReference>
<proteinExistence type="inferred from homology"/>
<evidence type="ECO:0000256" key="12">
    <source>
        <dbReference type="ARBA" id="ARBA00048798"/>
    </source>
</evidence>
<evidence type="ECO:0000256" key="10">
    <source>
        <dbReference type="ARBA" id="ARBA00022898"/>
    </source>
</evidence>
<dbReference type="InterPro" id="IPR005786">
    <property type="entry name" value="B_amino_transII"/>
</dbReference>
<dbReference type="InterPro" id="IPR001544">
    <property type="entry name" value="Aminotrans_IV"/>
</dbReference>
<dbReference type="GO" id="GO:0009097">
    <property type="term" value="P:isoleucine biosynthetic process"/>
    <property type="evidence" value="ECO:0007669"/>
    <property type="project" value="UniProtKB-UniPathway"/>
</dbReference>
<dbReference type="Gene3D" id="3.30.470.10">
    <property type="match status" value="1"/>
</dbReference>
<evidence type="ECO:0000256" key="3">
    <source>
        <dbReference type="ARBA" id="ARBA00004824"/>
    </source>
</evidence>
<evidence type="ECO:0000313" key="15">
    <source>
        <dbReference type="EMBL" id="SLM11523.1"/>
    </source>
</evidence>
<evidence type="ECO:0000256" key="13">
    <source>
        <dbReference type="ARBA" id="ARBA00049229"/>
    </source>
</evidence>
<feature type="modified residue" description="N6-(pyridoxal phosphate)lysine" evidence="14">
    <location>
        <position position="207"/>
    </location>
</feature>
<comment type="pathway">
    <text evidence="5">Amino-acid biosynthesis; L-leucine biosynthesis; L-leucine from 3-methyl-2-oxobutanoate: step 4/4.</text>
</comment>
<dbReference type="GO" id="GO:0009099">
    <property type="term" value="P:L-valine biosynthetic process"/>
    <property type="evidence" value="ECO:0007669"/>
    <property type="project" value="UniProtKB-UniPathway"/>
</dbReference>
<keyword evidence="8 15" id="KW-0032">Aminotransferase</keyword>
<comment type="pathway">
    <text evidence="3">Amino-acid biosynthesis; L-isoleucine biosynthesis; L-isoleucine from 2-oxobutanoate: step 4/4.</text>
</comment>
<comment type="cofactor">
    <cofactor evidence="1">
        <name>pyridoxal 5'-phosphate</name>
        <dbReference type="ChEBI" id="CHEBI:597326"/>
    </cofactor>
</comment>
<dbReference type="EMBL" id="FWDM01000013">
    <property type="protein sequence ID" value="SLM11523.1"/>
    <property type="molecule type" value="Genomic_DNA"/>
</dbReference>
<comment type="pathway">
    <text evidence="4">Amino-acid biosynthesis; L-valine biosynthesis; L-valine from pyruvate: step 4/4.</text>
</comment>
<dbReference type="CDD" id="cd01557">
    <property type="entry name" value="BCAT_beta_family"/>
    <property type="match status" value="1"/>
</dbReference>
<dbReference type="EC" id="2.6.1.42" evidence="7"/>
<comment type="catalytic activity">
    <reaction evidence="11">
        <text>L-valine + 2-oxoglutarate = 3-methyl-2-oxobutanoate + L-glutamate</text>
        <dbReference type="Rhea" id="RHEA:24813"/>
        <dbReference type="ChEBI" id="CHEBI:11851"/>
        <dbReference type="ChEBI" id="CHEBI:16810"/>
        <dbReference type="ChEBI" id="CHEBI:29985"/>
        <dbReference type="ChEBI" id="CHEBI:57762"/>
        <dbReference type="EC" id="2.6.1.42"/>
    </reaction>
</comment>
<dbReference type="AlphaFoldDB" id="A0A3P3XGW2"/>
<dbReference type="GO" id="GO:0009098">
    <property type="term" value="P:L-leucine biosynthetic process"/>
    <property type="evidence" value="ECO:0007669"/>
    <property type="project" value="UniProtKB-UniPathway"/>
</dbReference>